<name>A0A3R7ICQ4_9BURK</name>
<dbReference type="GO" id="GO:0003700">
    <property type="term" value="F:DNA-binding transcription factor activity"/>
    <property type="evidence" value="ECO:0007669"/>
    <property type="project" value="InterPro"/>
</dbReference>
<dbReference type="InterPro" id="IPR036390">
    <property type="entry name" value="WH_DNA-bd_sf"/>
</dbReference>
<accession>A0A3R7ICQ4</accession>
<evidence type="ECO:0000259" key="5">
    <source>
        <dbReference type="PROSITE" id="PS50931"/>
    </source>
</evidence>
<comment type="caution">
    <text evidence="6">The sequence shown here is derived from an EMBL/GenBank/DDBJ whole genome shotgun (WGS) entry which is preliminary data.</text>
</comment>
<dbReference type="PROSITE" id="PS50931">
    <property type="entry name" value="HTH_LYSR"/>
    <property type="match status" value="1"/>
</dbReference>
<dbReference type="Pfam" id="PF03466">
    <property type="entry name" value="LysR_substrate"/>
    <property type="match status" value="1"/>
</dbReference>
<dbReference type="InterPro" id="IPR005119">
    <property type="entry name" value="LysR_subst-bd"/>
</dbReference>
<evidence type="ECO:0000256" key="2">
    <source>
        <dbReference type="ARBA" id="ARBA00023015"/>
    </source>
</evidence>
<evidence type="ECO:0000313" key="7">
    <source>
        <dbReference type="Proteomes" id="UP000283709"/>
    </source>
</evidence>
<gene>
    <name evidence="6" type="ORF">BCY88_17175</name>
</gene>
<protein>
    <submittedName>
        <fullName evidence="6">LysR family transcriptional regulator</fullName>
    </submittedName>
</protein>
<dbReference type="Proteomes" id="UP000283709">
    <property type="component" value="Unassembled WGS sequence"/>
</dbReference>
<reference evidence="6 7" key="1">
    <citation type="submission" date="2016-07" db="EMBL/GenBank/DDBJ databases">
        <title>Genome analysis of Burkholderia fungorum ES3-20.</title>
        <authorList>
            <person name="Xu D."/>
            <person name="Yao R."/>
            <person name="Zheng S."/>
        </authorList>
    </citation>
    <scope>NUCLEOTIDE SEQUENCE [LARGE SCALE GENOMIC DNA]</scope>
    <source>
        <strain evidence="6 7">ES3-20</strain>
    </source>
</reference>
<dbReference type="SUPFAM" id="SSF46785">
    <property type="entry name" value="Winged helix' DNA-binding domain"/>
    <property type="match status" value="1"/>
</dbReference>
<dbReference type="InterPro" id="IPR036388">
    <property type="entry name" value="WH-like_DNA-bd_sf"/>
</dbReference>
<evidence type="ECO:0000256" key="1">
    <source>
        <dbReference type="ARBA" id="ARBA00009437"/>
    </source>
</evidence>
<dbReference type="SUPFAM" id="SSF53850">
    <property type="entry name" value="Periplasmic binding protein-like II"/>
    <property type="match status" value="1"/>
</dbReference>
<keyword evidence="2" id="KW-0805">Transcription regulation</keyword>
<dbReference type="GO" id="GO:0006351">
    <property type="term" value="P:DNA-templated transcription"/>
    <property type="evidence" value="ECO:0007669"/>
    <property type="project" value="TreeGrafter"/>
</dbReference>
<dbReference type="Pfam" id="PF00126">
    <property type="entry name" value="HTH_1"/>
    <property type="match status" value="1"/>
</dbReference>
<keyword evidence="3" id="KW-0238">DNA-binding</keyword>
<dbReference type="Gene3D" id="1.10.10.10">
    <property type="entry name" value="Winged helix-like DNA-binding domain superfamily/Winged helix DNA-binding domain"/>
    <property type="match status" value="1"/>
</dbReference>
<sequence>MLDLNDFYYFVNVVDRGGMTAASRNLSVPKSTISYRIQQLEASLGVRLINRSSRQFSVTEAGMEFYKHAALMLEEAQAAEAIVKRRLVEPGGLIRVTTAAAIAEFATSSLLPEFLGKYPRINVIQHITDASVDLIAENFDLAIRAHSNSLPDSNLVQRTLGFAPWRLFAGQHYVKAFGTPDSPEQLARHDALFMMRTGVQPMWRLRRSDGVEHQVRLRPRVMTNDMVSLKAAAQMGLGIVALPAYICRDDVLAGRLQPVLPEWSAGESTLTALLPFRHGVLPSVRAYLDFLVSEIPKALVF</sequence>
<dbReference type="InterPro" id="IPR058163">
    <property type="entry name" value="LysR-type_TF_proteobact-type"/>
</dbReference>
<dbReference type="GO" id="GO:0043565">
    <property type="term" value="F:sequence-specific DNA binding"/>
    <property type="evidence" value="ECO:0007669"/>
    <property type="project" value="TreeGrafter"/>
</dbReference>
<feature type="domain" description="HTH lysR-type" evidence="5">
    <location>
        <begin position="2"/>
        <end position="59"/>
    </location>
</feature>
<dbReference type="OrthoDB" id="5671700at2"/>
<comment type="similarity">
    <text evidence="1">Belongs to the LysR transcriptional regulatory family.</text>
</comment>
<dbReference type="AlphaFoldDB" id="A0A3R7ICQ4"/>
<evidence type="ECO:0000313" key="6">
    <source>
        <dbReference type="EMBL" id="RKF49902.1"/>
    </source>
</evidence>
<dbReference type="PANTHER" id="PTHR30537">
    <property type="entry name" value="HTH-TYPE TRANSCRIPTIONAL REGULATOR"/>
    <property type="match status" value="1"/>
</dbReference>
<dbReference type="Gene3D" id="3.40.190.290">
    <property type="match status" value="1"/>
</dbReference>
<evidence type="ECO:0000256" key="3">
    <source>
        <dbReference type="ARBA" id="ARBA00023125"/>
    </source>
</evidence>
<dbReference type="RefSeq" id="WP_120343231.1">
    <property type="nucleotide sequence ID" value="NZ_MCAS01000003.1"/>
</dbReference>
<dbReference type="InterPro" id="IPR000847">
    <property type="entry name" value="LysR_HTH_N"/>
</dbReference>
<organism evidence="6 7">
    <name type="scientific">Paraburkholderia fungorum</name>
    <dbReference type="NCBI Taxonomy" id="134537"/>
    <lineage>
        <taxon>Bacteria</taxon>
        <taxon>Pseudomonadati</taxon>
        <taxon>Pseudomonadota</taxon>
        <taxon>Betaproteobacteria</taxon>
        <taxon>Burkholderiales</taxon>
        <taxon>Burkholderiaceae</taxon>
        <taxon>Paraburkholderia</taxon>
    </lineage>
</organism>
<evidence type="ECO:0000256" key="4">
    <source>
        <dbReference type="ARBA" id="ARBA00023163"/>
    </source>
</evidence>
<keyword evidence="4" id="KW-0804">Transcription</keyword>
<dbReference type="FunFam" id="1.10.10.10:FF:000001">
    <property type="entry name" value="LysR family transcriptional regulator"/>
    <property type="match status" value="1"/>
</dbReference>
<dbReference type="PANTHER" id="PTHR30537:SF31">
    <property type="entry name" value="TRANSCRIPTIONAL REGULATOR, LYSR FAMILY"/>
    <property type="match status" value="1"/>
</dbReference>
<proteinExistence type="inferred from homology"/>
<dbReference type="EMBL" id="MCAS01000003">
    <property type="protein sequence ID" value="RKF49902.1"/>
    <property type="molecule type" value="Genomic_DNA"/>
</dbReference>